<evidence type="ECO:0000256" key="1">
    <source>
        <dbReference type="ARBA" id="ARBA00023015"/>
    </source>
</evidence>
<dbReference type="InterPro" id="IPR018062">
    <property type="entry name" value="HTH_AraC-typ_CS"/>
</dbReference>
<dbReference type="Proteomes" id="UP000186607">
    <property type="component" value="Unassembled WGS sequence"/>
</dbReference>
<gene>
    <name evidence="5" type="ORF">BOO71_0009580</name>
</gene>
<sequence>MEFLPDARLRHLVRAYWQVDEFHGEGQEEHRFLPERLIRLTFYAGETWRGSMLGGGLEVMPAASLTGLTLSPQRAVSIGSTKALGVELLPWAARQLFGWDVSVSSMDLGLKHPLLTRAVTALLRLDAWEEARQLVEDWLLGLLSERGSEPGAGARAAGSLYSSLGQVRIGALAEQFNLSQRQLERKFVREVGINAKTLARLIRFEEVHNRLWRDPNVSLAQLAYELGYADQAHLTREFRAMSAMTPRGFGEYVKLDTSRPAFSLTGVVDTARRERSDWSPASQGSPGSPV</sequence>
<dbReference type="PANTHER" id="PTHR46796:SF15">
    <property type="entry name" value="BLL1074 PROTEIN"/>
    <property type="match status" value="1"/>
</dbReference>
<dbReference type="Pfam" id="PF20240">
    <property type="entry name" value="DUF6597"/>
    <property type="match status" value="1"/>
</dbReference>
<dbReference type="GO" id="GO:0043565">
    <property type="term" value="F:sequence-specific DNA binding"/>
    <property type="evidence" value="ECO:0007669"/>
    <property type="project" value="InterPro"/>
</dbReference>
<evidence type="ECO:0000313" key="6">
    <source>
        <dbReference type="Proteomes" id="UP000186607"/>
    </source>
</evidence>
<dbReference type="SUPFAM" id="SSF46689">
    <property type="entry name" value="Homeodomain-like"/>
    <property type="match status" value="1"/>
</dbReference>
<dbReference type="STRING" id="249408.BOO71_0009580"/>
<reference evidence="5 6" key="1">
    <citation type="submission" date="2017-01" db="EMBL/GenBank/DDBJ databases">
        <title>Genome Analysis of Deinococcus marmoris KOPRI26562.</title>
        <authorList>
            <person name="Kim J.H."/>
            <person name="Oh H.-M."/>
        </authorList>
    </citation>
    <scope>NUCLEOTIDE SEQUENCE [LARGE SCALE GENOMIC DNA]</scope>
    <source>
        <strain evidence="5 6">KOPRI26562</strain>
    </source>
</reference>
<feature type="domain" description="HTH araC/xylS-type" evidence="4">
    <location>
        <begin position="154"/>
        <end position="252"/>
    </location>
</feature>
<name>A0A1U7NW97_9DEIO</name>
<evidence type="ECO:0000313" key="5">
    <source>
        <dbReference type="EMBL" id="OLV17180.1"/>
    </source>
</evidence>
<dbReference type="InterPro" id="IPR050204">
    <property type="entry name" value="AraC_XylS_family_regulators"/>
</dbReference>
<dbReference type="InterPro" id="IPR009057">
    <property type="entry name" value="Homeodomain-like_sf"/>
</dbReference>
<evidence type="ECO:0000256" key="3">
    <source>
        <dbReference type="ARBA" id="ARBA00023163"/>
    </source>
</evidence>
<organism evidence="5 6">
    <name type="scientific">Deinococcus marmoris</name>
    <dbReference type="NCBI Taxonomy" id="249408"/>
    <lineage>
        <taxon>Bacteria</taxon>
        <taxon>Thermotogati</taxon>
        <taxon>Deinococcota</taxon>
        <taxon>Deinococci</taxon>
        <taxon>Deinococcales</taxon>
        <taxon>Deinococcaceae</taxon>
        <taxon>Deinococcus</taxon>
    </lineage>
</organism>
<dbReference type="Pfam" id="PF12833">
    <property type="entry name" value="HTH_18"/>
    <property type="match status" value="1"/>
</dbReference>
<keyword evidence="3" id="KW-0804">Transcription</keyword>
<dbReference type="InterPro" id="IPR046532">
    <property type="entry name" value="DUF6597"/>
</dbReference>
<keyword evidence="2" id="KW-0238">DNA-binding</keyword>
<keyword evidence="1" id="KW-0805">Transcription regulation</keyword>
<dbReference type="InterPro" id="IPR018060">
    <property type="entry name" value="HTH_AraC"/>
</dbReference>
<dbReference type="PROSITE" id="PS01124">
    <property type="entry name" value="HTH_ARAC_FAMILY_2"/>
    <property type="match status" value="1"/>
</dbReference>
<evidence type="ECO:0000259" key="4">
    <source>
        <dbReference type="PROSITE" id="PS01124"/>
    </source>
</evidence>
<protein>
    <submittedName>
        <fullName evidence="5">Transcriptional regulator, AraC family</fullName>
    </submittedName>
</protein>
<evidence type="ECO:0000256" key="2">
    <source>
        <dbReference type="ARBA" id="ARBA00023125"/>
    </source>
</evidence>
<dbReference type="SMART" id="SM00342">
    <property type="entry name" value="HTH_ARAC"/>
    <property type="match status" value="1"/>
</dbReference>
<dbReference type="GO" id="GO:0003700">
    <property type="term" value="F:DNA-binding transcription factor activity"/>
    <property type="evidence" value="ECO:0007669"/>
    <property type="project" value="InterPro"/>
</dbReference>
<dbReference type="AlphaFoldDB" id="A0A1U7NW97"/>
<accession>A0A1U7NW97</accession>
<dbReference type="Gene3D" id="1.10.10.60">
    <property type="entry name" value="Homeodomain-like"/>
    <property type="match status" value="1"/>
</dbReference>
<dbReference type="PANTHER" id="PTHR46796">
    <property type="entry name" value="HTH-TYPE TRANSCRIPTIONAL ACTIVATOR RHAS-RELATED"/>
    <property type="match status" value="1"/>
</dbReference>
<dbReference type="EMBL" id="MSTI01000110">
    <property type="protein sequence ID" value="OLV17180.1"/>
    <property type="molecule type" value="Genomic_DNA"/>
</dbReference>
<proteinExistence type="predicted"/>
<keyword evidence="6" id="KW-1185">Reference proteome</keyword>
<comment type="caution">
    <text evidence="5">The sequence shown here is derived from an EMBL/GenBank/DDBJ whole genome shotgun (WGS) entry which is preliminary data.</text>
</comment>
<dbReference type="PROSITE" id="PS00041">
    <property type="entry name" value="HTH_ARAC_FAMILY_1"/>
    <property type="match status" value="1"/>
</dbReference>